<gene>
    <name evidence="1" type="ORF">AFUS01_LOCUS29988</name>
</gene>
<protein>
    <submittedName>
        <fullName evidence="1">Uncharacterized protein</fullName>
    </submittedName>
</protein>
<evidence type="ECO:0000313" key="2">
    <source>
        <dbReference type="Proteomes" id="UP000708208"/>
    </source>
</evidence>
<proteinExistence type="predicted"/>
<keyword evidence="2" id="KW-1185">Reference proteome</keyword>
<comment type="caution">
    <text evidence="1">The sequence shown here is derived from an EMBL/GenBank/DDBJ whole genome shotgun (WGS) entry which is preliminary data.</text>
</comment>
<evidence type="ECO:0000313" key="1">
    <source>
        <dbReference type="EMBL" id="CAG7819549.1"/>
    </source>
</evidence>
<feature type="non-terminal residue" evidence="1">
    <location>
        <position position="57"/>
    </location>
</feature>
<name>A0A8J2KUQ8_9HEXA</name>
<sequence length="57" mass="6869">PRNWELKRRTKLLHHAMNMNDFGIVCRAYNFHRLRYVVSELHLIVIIHKCPEDALLS</sequence>
<dbReference type="AlphaFoldDB" id="A0A8J2KUQ8"/>
<accession>A0A8J2KUQ8</accession>
<dbReference type="Proteomes" id="UP000708208">
    <property type="component" value="Unassembled WGS sequence"/>
</dbReference>
<reference evidence="1" key="1">
    <citation type="submission" date="2021-06" db="EMBL/GenBank/DDBJ databases">
        <authorList>
            <person name="Hodson N. C."/>
            <person name="Mongue J. A."/>
            <person name="Jaron S. K."/>
        </authorList>
    </citation>
    <scope>NUCLEOTIDE SEQUENCE</scope>
</reference>
<dbReference type="EMBL" id="CAJVCH010452548">
    <property type="protein sequence ID" value="CAG7819549.1"/>
    <property type="molecule type" value="Genomic_DNA"/>
</dbReference>
<organism evidence="1 2">
    <name type="scientific">Allacma fusca</name>
    <dbReference type="NCBI Taxonomy" id="39272"/>
    <lineage>
        <taxon>Eukaryota</taxon>
        <taxon>Metazoa</taxon>
        <taxon>Ecdysozoa</taxon>
        <taxon>Arthropoda</taxon>
        <taxon>Hexapoda</taxon>
        <taxon>Collembola</taxon>
        <taxon>Symphypleona</taxon>
        <taxon>Sminthuridae</taxon>
        <taxon>Allacma</taxon>
    </lineage>
</organism>